<keyword evidence="7 11" id="KW-0256">Endoplasmic reticulum</keyword>
<dbReference type="PANTHER" id="PTHR28533">
    <property type="entry name" value="PROTEIN PBN1"/>
    <property type="match status" value="1"/>
</dbReference>
<dbReference type="InterPro" id="IPR013233">
    <property type="entry name" value="PIG-X/PBN1"/>
</dbReference>
<keyword evidence="13" id="KW-1185">Reference proteome</keyword>
<keyword evidence="10" id="KW-0325">Glycoprotein</keyword>
<dbReference type="GO" id="GO:1990529">
    <property type="term" value="C:glycosylphosphatidylinositol-mannosyltransferase I complex"/>
    <property type="evidence" value="ECO:0007669"/>
    <property type="project" value="EnsemblFungi"/>
</dbReference>
<dbReference type="InterPro" id="IPR042322">
    <property type="entry name" value="Pbn1"/>
</dbReference>
<dbReference type="OrthoDB" id="5546453at2759"/>
<dbReference type="AlphaFoldDB" id="A0A0C7N8N7"/>
<evidence type="ECO:0000256" key="3">
    <source>
        <dbReference type="ARBA" id="ARBA00010345"/>
    </source>
</evidence>
<dbReference type="RefSeq" id="XP_022630480.1">
    <property type="nucleotide sequence ID" value="XM_022775094.1"/>
</dbReference>
<dbReference type="GO" id="GO:0005789">
    <property type="term" value="C:endoplasmic reticulum membrane"/>
    <property type="evidence" value="ECO:0007669"/>
    <property type="project" value="UniProtKB-SubCell"/>
</dbReference>
<evidence type="ECO:0000256" key="2">
    <source>
        <dbReference type="ARBA" id="ARBA00004687"/>
    </source>
</evidence>
<dbReference type="GO" id="GO:0036503">
    <property type="term" value="P:ERAD pathway"/>
    <property type="evidence" value="ECO:0007669"/>
    <property type="project" value="EnsemblFungi"/>
</dbReference>
<dbReference type="PANTHER" id="PTHR28533:SF1">
    <property type="entry name" value="PROTEIN PBN1"/>
    <property type="match status" value="1"/>
</dbReference>
<dbReference type="SMART" id="SM00780">
    <property type="entry name" value="PIG-X"/>
    <property type="match status" value="1"/>
</dbReference>
<evidence type="ECO:0000256" key="10">
    <source>
        <dbReference type="ARBA" id="ARBA00023180"/>
    </source>
</evidence>
<dbReference type="Proteomes" id="UP000054304">
    <property type="component" value="Unassembled WGS sequence"/>
</dbReference>
<comment type="similarity">
    <text evidence="3 11">Belongs to the PIGX family.</text>
</comment>
<dbReference type="Pfam" id="PF08320">
    <property type="entry name" value="PIG-X"/>
    <property type="match status" value="1"/>
</dbReference>
<evidence type="ECO:0000256" key="11">
    <source>
        <dbReference type="RuleBase" id="RU366056"/>
    </source>
</evidence>
<evidence type="ECO:0000256" key="7">
    <source>
        <dbReference type="ARBA" id="ARBA00022824"/>
    </source>
</evidence>
<organism evidence="12 13">
    <name type="scientific">Lachancea lanzarotensis</name>
    <dbReference type="NCBI Taxonomy" id="1245769"/>
    <lineage>
        <taxon>Eukaryota</taxon>
        <taxon>Fungi</taxon>
        <taxon>Dikarya</taxon>
        <taxon>Ascomycota</taxon>
        <taxon>Saccharomycotina</taxon>
        <taxon>Saccharomycetes</taxon>
        <taxon>Saccharomycetales</taxon>
        <taxon>Saccharomycetaceae</taxon>
        <taxon>Lachancea</taxon>
    </lineage>
</organism>
<protein>
    <recommendedName>
        <fullName evidence="4 11">Protein PBN1</fullName>
    </recommendedName>
</protein>
<reference evidence="12 13" key="1">
    <citation type="submission" date="2014-12" db="EMBL/GenBank/DDBJ databases">
        <authorList>
            <person name="Neuveglise Cecile"/>
        </authorList>
    </citation>
    <scope>NUCLEOTIDE SEQUENCE [LARGE SCALE GENOMIC DNA]</scope>
    <source>
        <strain evidence="12 13">CBS 12615</strain>
    </source>
</reference>
<dbReference type="STRING" id="1245769.A0A0C7N8N7"/>
<comment type="subcellular location">
    <subcellularLocation>
        <location evidence="11">Endoplasmic reticulum membrane</location>
        <topology evidence="11">Single-pass membrane protein</topology>
    </subcellularLocation>
    <subcellularLocation>
        <location evidence="1">Endoplasmic reticulum membrane</location>
        <topology evidence="1">Single-pass type III membrane protein</topology>
    </subcellularLocation>
</comment>
<keyword evidence="9 11" id="KW-0472">Membrane</keyword>
<dbReference type="UniPathway" id="UPA00196"/>
<evidence type="ECO:0000256" key="8">
    <source>
        <dbReference type="ARBA" id="ARBA00022989"/>
    </source>
</evidence>
<comment type="pathway">
    <text evidence="2 11">Glycolipid biosynthesis; glycosylphosphatidylinositol-anchor biosynthesis.</text>
</comment>
<name>A0A0C7N8N7_9SACH</name>
<evidence type="ECO:0000313" key="13">
    <source>
        <dbReference type="Proteomes" id="UP000054304"/>
    </source>
</evidence>
<keyword evidence="8 11" id="KW-1133">Transmembrane helix</keyword>
<dbReference type="GeneID" id="34687819"/>
<evidence type="ECO:0000313" key="12">
    <source>
        <dbReference type="EMBL" id="CEP64272.1"/>
    </source>
</evidence>
<evidence type="ECO:0000256" key="4">
    <source>
        <dbReference type="ARBA" id="ARBA00020410"/>
    </source>
</evidence>
<proteinExistence type="inferred from homology"/>
<gene>
    <name evidence="12" type="ORF">LALA0_S11e00364g</name>
</gene>
<comment type="function">
    <text evidence="11">Required for proper folding and/or the stability of a subset of proteins in the endoplasmic reticulum. Component of glycosylphosphatidylinositol-mannosyltransferase 1 which transfers the first of the 4 mannoses in the GPI-anchor precursors during GPI-anchor biosynthesis. Probably acts by stabilizing the mannosyltransferase GPI14.</text>
</comment>
<dbReference type="GO" id="GO:0000030">
    <property type="term" value="F:mannosyltransferase activity"/>
    <property type="evidence" value="ECO:0007669"/>
    <property type="project" value="EnsemblFungi"/>
</dbReference>
<keyword evidence="6 11" id="KW-0812">Transmembrane</keyword>
<accession>A0A0C7N8N7</accession>
<dbReference type="EMBL" id="LN736370">
    <property type="protein sequence ID" value="CEP64272.1"/>
    <property type="molecule type" value="Genomic_DNA"/>
</dbReference>
<evidence type="ECO:0000256" key="5">
    <source>
        <dbReference type="ARBA" id="ARBA00022502"/>
    </source>
</evidence>
<evidence type="ECO:0000256" key="6">
    <source>
        <dbReference type="ARBA" id="ARBA00022692"/>
    </source>
</evidence>
<sequence length="415" mass="47273">MTTKKTRITVLFDNLQELEQIAPDSQHGTNNSASILIKGSGQQVQYRTVVDYVGEFQHVRITWKGSQNTRNSFLEAPLTEGLNVYIVTGEPFTHIKRAIDSAKYQLLHSGYFDKELVRRFLPAEIFEVDDLDWQSKDYDITLDSTKQRAQIDEFYELEKDHDQIIQYLDSYGKLEVGLFFPESPDEIDVHLNGAVCSWNSNGVIEQCRKTYLFYQRAHVTSPESHGVPVDLLEPVGLHPTLSVDLRNRSSPDNCGYYFYLTTPADLFLDKFQSNPIFIAGATDLEAPEYAVTDSSWGIEMLLALTPEKVNEVNLHTRYIRPQMLGGHKSVKISPVIFQACDTEYDNIHENPFYSKSSGFDSLFTNNTHFNHLNTSTFTVNIPAATAGAYDIIQVGTWATLFFSTLYILIKIFRKK</sequence>
<dbReference type="GO" id="GO:0016485">
    <property type="term" value="P:protein processing"/>
    <property type="evidence" value="ECO:0007669"/>
    <property type="project" value="EnsemblFungi"/>
</dbReference>
<dbReference type="HOGENOM" id="CLU_055666_0_0_1"/>
<evidence type="ECO:0000256" key="9">
    <source>
        <dbReference type="ARBA" id="ARBA00023136"/>
    </source>
</evidence>
<dbReference type="GO" id="GO:0006506">
    <property type="term" value="P:GPI anchor biosynthetic process"/>
    <property type="evidence" value="ECO:0007669"/>
    <property type="project" value="UniProtKB-UniPathway"/>
</dbReference>
<feature type="transmembrane region" description="Helical" evidence="11">
    <location>
        <begin position="391"/>
        <end position="409"/>
    </location>
</feature>
<evidence type="ECO:0000256" key="1">
    <source>
        <dbReference type="ARBA" id="ARBA00004643"/>
    </source>
</evidence>
<keyword evidence="5 11" id="KW-0337">GPI-anchor biosynthesis</keyword>